<evidence type="ECO:0008006" key="8">
    <source>
        <dbReference type="Google" id="ProtNLM"/>
    </source>
</evidence>
<evidence type="ECO:0000256" key="2">
    <source>
        <dbReference type="ARBA" id="ARBA00010199"/>
    </source>
</evidence>
<dbReference type="PANTHER" id="PTHR42893:SF9">
    <property type="entry name" value="PROTEIN DETOXIFICATION 46, CHLOROPLASTIC"/>
    <property type="match status" value="1"/>
</dbReference>
<comment type="subcellular location">
    <subcellularLocation>
        <location evidence="1">Membrane</location>
        <topology evidence="1">Multi-pass membrane protein</topology>
    </subcellularLocation>
</comment>
<dbReference type="GO" id="GO:0016020">
    <property type="term" value="C:membrane"/>
    <property type="evidence" value="ECO:0007669"/>
    <property type="project" value="UniProtKB-SubCell"/>
</dbReference>
<evidence type="ECO:0000256" key="4">
    <source>
        <dbReference type="ARBA" id="ARBA00022989"/>
    </source>
</evidence>
<dbReference type="GO" id="GO:0015297">
    <property type="term" value="F:antiporter activity"/>
    <property type="evidence" value="ECO:0007669"/>
    <property type="project" value="InterPro"/>
</dbReference>
<dbReference type="PANTHER" id="PTHR42893">
    <property type="entry name" value="PROTEIN DETOXIFICATION 44, CHLOROPLASTIC-RELATED"/>
    <property type="match status" value="1"/>
</dbReference>
<keyword evidence="3 6" id="KW-0812">Transmembrane</keyword>
<keyword evidence="4 6" id="KW-1133">Transmembrane helix</keyword>
<gene>
    <name evidence="7" type="ORF">CHYS00102_LOCUS8184</name>
</gene>
<evidence type="ECO:0000256" key="1">
    <source>
        <dbReference type="ARBA" id="ARBA00004141"/>
    </source>
</evidence>
<feature type="transmembrane region" description="Helical" evidence="6">
    <location>
        <begin position="292"/>
        <end position="315"/>
    </location>
</feature>
<feature type="transmembrane region" description="Helical" evidence="6">
    <location>
        <begin position="710"/>
        <end position="727"/>
    </location>
</feature>
<keyword evidence="5 6" id="KW-0472">Membrane</keyword>
<reference evidence="7" key="1">
    <citation type="submission" date="2021-01" db="EMBL/GenBank/DDBJ databases">
        <authorList>
            <person name="Corre E."/>
            <person name="Pelletier E."/>
            <person name="Niang G."/>
            <person name="Scheremetjew M."/>
            <person name="Finn R."/>
            <person name="Kale V."/>
            <person name="Holt S."/>
            <person name="Cochrane G."/>
            <person name="Meng A."/>
            <person name="Brown T."/>
            <person name="Cohen L."/>
        </authorList>
    </citation>
    <scope>NUCLEOTIDE SEQUENCE</scope>
    <source>
        <strain evidence="7">308</strain>
    </source>
</reference>
<dbReference type="AlphaFoldDB" id="A0A7S1FQB0"/>
<dbReference type="GO" id="GO:0042910">
    <property type="term" value="F:xenobiotic transmembrane transporter activity"/>
    <property type="evidence" value="ECO:0007669"/>
    <property type="project" value="InterPro"/>
</dbReference>
<feature type="transmembrane region" description="Helical" evidence="6">
    <location>
        <begin position="252"/>
        <end position="280"/>
    </location>
</feature>
<dbReference type="InterPro" id="IPR002528">
    <property type="entry name" value="MATE_fam"/>
</dbReference>
<organism evidence="7">
    <name type="scientific">Corethron hystrix</name>
    <dbReference type="NCBI Taxonomy" id="216773"/>
    <lineage>
        <taxon>Eukaryota</taxon>
        <taxon>Sar</taxon>
        <taxon>Stramenopiles</taxon>
        <taxon>Ochrophyta</taxon>
        <taxon>Bacillariophyta</taxon>
        <taxon>Coscinodiscophyceae</taxon>
        <taxon>Corethrophycidae</taxon>
        <taxon>Corethrales</taxon>
        <taxon>Corethraceae</taxon>
        <taxon>Corethron</taxon>
    </lineage>
</organism>
<sequence>MCTEKKNRRRIRTTTVCFCVAATHGSSFMASAYAPLHARCRAVASGHTTTTSTAISVPIRFSLHGNHHRSMIVMKYANEKMHEGDEESAAVSPLLPFTDEYVSLSRDLDDGFQSLLLDMDNDVRDRIGKPRLAFEIEEKEGEEYEEKIGIWTEKENLNNDNTLTLNDGGESLPDCNFPLNLDFRPAPIIEPIEVSGDHPNILNSLDHQEKEDILDIDVKKYEEVVNTPFGTTKDDTISLNPTSTLAPGVRSIIAFAIPAIAIWLCGPLLSLIDTAAVGIFAGTRHQAALAPAVAVTDYTGLLIAFMFTGTTNLMAESGVTADDNSDVTSPGKKSALTFASALKVSTVVGIALGSALLVFSKLMVRSIIGNDALDPAVMTTALRYVRIRALGFPAAAVMGSAQAGCIGLRDVRAPLRALVAAAVINLFGDILLVPLRRDMWGGAAGAAWATVFSQYAASAFFIRLFFLRKKIHDNDDISIVKSGIKRKMSLAHLIPSGFTRLRAVVPTRLGSKLSKISNSRLSRKGKKLPLFSTKGFFRKWLQPRDLLCLPSLSEVKLFQPYVVPVTTTSVGRVSSYIAKSHVVSACMGETAMAAHQILLSIFYCLCPVADSLNLTAQSFVPTIFQRRKSVERTTALNKTFVDFVKAGALFGTALMIFTAGIPFFSFLLTKDMAVRAEVNKIVPLFTGIFGLHGMITASEGVLLGHKDLSFLAKSYGFFFFAVPYFMLRLKSNFLQNTAIKLSSVWSVFFSYQLVRLSLFFIRLAVLSRSNRLNRMEDDDIIPLNSSAEDCHEPPAEELTVITPTDLPIENLLDNRDISVIEDKVRMEDFLTVTNVLPGTVEMTDIEVESSGIVFSDSSQVNLDSFQETGRILVDETEAVIG</sequence>
<proteinExistence type="inferred from homology"/>
<name>A0A7S1FQB0_9STRA</name>
<dbReference type="EMBL" id="HBFR01011350">
    <property type="protein sequence ID" value="CAD8880997.1"/>
    <property type="molecule type" value="Transcribed_RNA"/>
</dbReference>
<feature type="transmembrane region" description="Helical" evidence="6">
    <location>
        <begin position="417"/>
        <end position="435"/>
    </location>
</feature>
<feature type="transmembrane region" description="Helical" evidence="6">
    <location>
        <begin position="648"/>
        <end position="669"/>
    </location>
</feature>
<feature type="transmembrane region" description="Helical" evidence="6">
    <location>
        <begin position="447"/>
        <end position="466"/>
    </location>
</feature>
<accession>A0A7S1FQB0</accession>
<evidence type="ECO:0000256" key="5">
    <source>
        <dbReference type="ARBA" id="ARBA00023136"/>
    </source>
</evidence>
<comment type="similarity">
    <text evidence="2">Belongs to the multi antimicrobial extrusion (MATE) (TC 2.A.66.1) family.</text>
</comment>
<evidence type="ECO:0000256" key="6">
    <source>
        <dbReference type="SAM" id="Phobius"/>
    </source>
</evidence>
<evidence type="ECO:0000256" key="3">
    <source>
        <dbReference type="ARBA" id="ARBA00022692"/>
    </source>
</evidence>
<evidence type="ECO:0000313" key="7">
    <source>
        <dbReference type="EMBL" id="CAD8880997.1"/>
    </source>
</evidence>
<feature type="transmembrane region" description="Helical" evidence="6">
    <location>
        <begin position="747"/>
        <end position="765"/>
    </location>
</feature>
<protein>
    <recommendedName>
        <fullName evidence="8">Polysaccharide biosynthesis protein C-terminal domain-containing protein</fullName>
    </recommendedName>
</protein>
<dbReference type="InterPro" id="IPR044644">
    <property type="entry name" value="DinF-like"/>
</dbReference>
<dbReference type="Pfam" id="PF01554">
    <property type="entry name" value="MatE"/>
    <property type="match status" value="1"/>
</dbReference>
<feature type="transmembrane region" description="Helical" evidence="6">
    <location>
        <begin position="681"/>
        <end position="703"/>
    </location>
</feature>
<feature type="transmembrane region" description="Helical" evidence="6">
    <location>
        <begin position="335"/>
        <end position="359"/>
    </location>
</feature>